<dbReference type="SUPFAM" id="SSF53448">
    <property type="entry name" value="Nucleotide-diphospho-sugar transferases"/>
    <property type="match status" value="1"/>
</dbReference>
<protein>
    <recommendedName>
        <fullName evidence="3">Glycosyltransferase family 8 protein</fullName>
    </recommendedName>
</protein>
<gene>
    <name evidence="1" type="ORF">IAC07_01700</name>
</gene>
<evidence type="ECO:0008006" key="3">
    <source>
        <dbReference type="Google" id="ProtNLM"/>
    </source>
</evidence>
<proteinExistence type="predicted"/>
<sequence length="280" mass="31435">MESSTGNVQAMSGRAYVTLLSGESYLSGVIVLHRSLKAADALYPLYCLLSSTVPEDIRMTLEHEGVRCIRLESSAVDKAVNDDSEAFSHWNNTFDKLFVWGLTQFEKIVFLDSDMLIVRNIDSLFDKPPFSAVSADSSYPGNEGWAGGLNSGLMVISPDETMREELFGAIVPVVSGARARGLSVGDQDVVKYVLKDWGARPELHLDEGYNLFADHLSYYVRHLGYTFGEGDKPIYVVHFIGKNKPWMKKSPRQFLWYLRMCVSNPYYALACRKLKSYLKA</sequence>
<dbReference type="AlphaFoldDB" id="A0A940DN53"/>
<dbReference type="Gene3D" id="3.90.550.10">
    <property type="entry name" value="Spore Coat Polysaccharide Biosynthesis Protein SpsA, Chain A"/>
    <property type="match status" value="1"/>
</dbReference>
<dbReference type="InterPro" id="IPR029044">
    <property type="entry name" value="Nucleotide-diphossugar_trans"/>
</dbReference>
<dbReference type="Pfam" id="PF01501">
    <property type="entry name" value="Glyco_transf_8"/>
    <property type="match status" value="1"/>
</dbReference>
<evidence type="ECO:0000313" key="1">
    <source>
        <dbReference type="EMBL" id="MBO8453420.1"/>
    </source>
</evidence>
<dbReference type="EMBL" id="JADIMJ010000028">
    <property type="protein sequence ID" value="MBO8453420.1"/>
    <property type="molecule type" value="Genomic_DNA"/>
</dbReference>
<dbReference type="InterPro" id="IPR050587">
    <property type="entry name" value="GNT1/Glycosyltrans_8"/>
</dbReference>
<dbReference type="Proteomes" id="UP000771749">
    <property type="component" value="Unassembled WGS sequence"/>
</dbReference>
<dbReference type="InterPro" id="IPR002495">
    <property type="entry name" value="Glyco_trans_8"/>
</dbReference>
<reference evidence="1" key="1">
    <citation type="submission" date="2020-10" db="EMBL/GenBank/DDBJ databases">
        <authorList>
            <person name="Gilroy R."/>
        </authorList>
    </citation>
    <scope>NUCLEOTIDE SEQUENCE</scope>
    <source>
        <strain evidence="1">F1-3629</strain>
    </source>
</reference>
<comment type="caution">
    <text evidence="1">The sequence shown here is derived from an EMBL/GenBank/DDBJ whole genome shotgun (WGS) entry which is preliminary data.</text>
</comment>
<accession>A0A940DN53</accession>
<name>A0A940DN53_9BACT</name>
<organism evidence="1 2">
    <name type="scientific">Candidatus Cryptobacteroides gallistercoris</name>
    <dbReference type="NCBI Taxonomy" id="2840765"/>
    <lineage>
        <taxon>Bacteria</taxon>
        <taxon>Pseudomonadati</taxon>
        <taxon>Bacteroidota</taxon>
        <taxon>Bacteroidia</taxon>
        <taxon>Bacteroidales</taxon>
        <taxon>Candidatus Cryptobacteroides</taxon>
    </lineage>
</organism>
<dbReference type="GO" id="GO:0016757">
    <property type="term" value="F:glycosyltransferase activity"/>
    <property type="evidence" value="ECO:0007669"/>
    <property type="project" value="InterPro"/>
</dbReference>
<reference evidence="1" key="2">
    <citation type="journal article" date="2021" name="PeerJ">
        <title>Extensive microbial diversity within the chicken gut microbiome revealed by metagenomics and culture.</title>
        <authorList>
            <person name="Gilroy R."/>
            <person name="Ravi A."/>
            <person name="Getino M."/>
            <person name="Pursley I."/>
            <person name="Horton D.L."/>
            <person name="Alikhan N.F."/>
            <person name="Baker D."/>
            <person name="Gharbi K."/>
            <person name="Hall N."/>
            <person name="Watson M."/>
            <person name="Adriaenssens E.M."/>
            <person name="Foster-Nyarko E."/>
            <person name="Jarju S."/>
            <person name="Secka A."/>
            <person name="Antonio M."/>
            <person name="Oren A."/>
            <person name="Chaudhuri R.R."/>
            <person name="La Ragione R."/>
            <person name="Hildebrand F."/>
            <person name="Pallen M.J."/>
        </authorList>
    </citation>
    <scope>NUCLEOTIDE SEQUENCE</scope>
    <source>
        <strain evidence="1">F1-3629</strain>
    </source>
</reference>
<dbReference type="PANTHER" id="PTHR11183">
    <property type="entry name" value="GLYCOGENIN SUBFAMILY MEMBER"/>
    <property type="match status" value="1"/>
</dbReference>
<evidence type="ECO:0000313" key="2">
    <source>
        <dbReference type="Proteomes" id="UP000771749"/>
    </source>
</evidence>